<gene>
    <name evidence="2" type="ORF">RICGR_0528</name>
</gene>
<sequence length="118" mass="13542">MLLKDKKRLGIGMMFLFSAIGLIVSLFNFFLPASPIRYTGGAELVSLTTLTMTLLSGLIYFFRHDHYRWIHVGVNMLMMVLLFGTLCAAYFLESRLLFIFILLAGCGWFIYVATWIKE</sequence>
<dbReference type="AlphaFoldDB" id="A8PLT8"/>
<evidence type="ECO:0000313" key="2">
    <source>
        <dbReference type="EMBL" id="EDP46973.1"/>
    </source>
</evidence>
<dbReference type="Proteomes" id="UP000054075">
    <property type="component" value="Unassembled WGS sequence"/>
</dbReference>
<organism evidence="2 3">
    <name type="scientific">Rickettsiella grylli</name>
    <dbReference type="NCBI Taxonomy" id="59196"/>
    <lineage>
        <taxon>Bacteria</taxon>
        <taxon>Pseudomonadati</taxon>
        <taxon>Pseudomonadota</taxon>
        <taxon>Gammaproteobacteria</taxon>
        <taxon>Legionellales</taxon>
        <taxon>Coxiellaceae</taxon>
        <taxon>Rickettsiella</taxon>
    </lineage>
</organism>
<reference evidence="2" key="1">
    <citation type="submission" date="2006-04" db="EMBL/GenBank/DDBJ databases">
        <authorList>
            <person name="Seshadri R."/>
            <person name="Federici B.A."/>
        </authorList>
    </citation>
    <scope>NUCLEOTIDE SEQUENCE [LARGE SCALE GENOMIC DNA]</scope>
</reference>
<reference evidence="2" key="2">
    <citation type="submission" date="2007-10" db="EMBL/GenBank/DDBJ databases">
        <authorList>
            <person name="Myers G.S."/>
        </authorList>
    </citation>
    <scope>NUCLEOTIDE SEQUENCE [LARGE SCALE GENOMIC DNA]</scope>
</reference>
<feature type="transmembrane region" description="Helical" evidence="1">
    <location>
        <begin position="69"/>
        <end position="91"/>
    </location>
</feature>
<dbReference type="eggNOG" id="ENOG502ZJWI">
    <property type="taxonomic scope" value="Bacteria"/>
</dbReference>
<proteinExistence type="predicted"/>
<keyword evidence="1" id="KW-1133">Transmembrane helix</keyword>
<feature type="transmembrane region" description="Helical" evidence="1">
    <location>
        <begin position="12"/>
        <end position="32"/>
    </location>
</feature>
<dbReference type="OrthoDB" id="9966993at2"/>
<keyword evidence="1" id="KW-0472">Membrane</keyword>
<name>A8PLT8_9COXI</name>
<evidence type="ECO:0000256" key="1">
    <source>
        <dbReference type="SAM" id="Phobius"/>
    </source>
</evidence>
<keyword evidence="1" id="KW-0812">Transmembrane</keyword>
<comment type="caution">
    <text evidence="2">The sequence shown here is derived from an EMBL/GenBank/DDBJ whole genome shotgun (WGS) entry which is preliminary data.</text>
</comment>
<keyword evidence="3" id="KW-1185">Reference proteome</keyword>
<evidence type="ECO:0000313" key="3">
    <source>
        <dbReference type="Proteomes" id="UP000054075"/>
    </source>
</evidence>
<feature type="transmembrane region" description="Helical" evidence="1">
    <location>
        <begin position="44"/>
        <end position="62"/>
    </location>
</feature>
<dbReference type="RefSeq" id="WP_006035937.1">
    <property type="nucleotide sequence ID" value="NZ_AAQJ02000001.1"/>
</dbReference>
<protein>
    <submittedName>
        <fullName evidence="2">Uncharacterized protein</fullName>
    </submittedName>
</protein>
<accession>A8PLT8</accession>
<feature type="transmembrane region" description="Helical" evidence="1">
    <location>
        <begin position="97"/>
        <end position="116"/>
    </location>
</feature>
<dbReference type="STRING" id="59196.RICGR_0528"/>
<dbReference type="EMBL" id="AAQJ02000001">
    <property type="protein sequence ID" value="EDP46973.1"/>
    <property type="molecule type" value="Genomic_DNA"/>
</dbReference>